<sequence>MEAVAEEVDVESIDLTSWEHSNDRPSSNRASGVRALSGRRGILNRIGLRNSINFNLYFGMSCPQFLFCLDSQPHLTR</sequence>
<dbReference type="GeneID" id="73338737"/>
<accession>A0A9Q8WDZ4</accession>
<dbReference type="AlphaFoldDB" id="A0A9Q8WDZ4"/>
<keyword evidence="2" id="KW-1185">Reference proteome</keyword>
<gene>
    <name evidence="1" type="ORF">CLUP02_04716</name>
</gene>
<name>A0A9Q8WDZ4_9PEZI</name>
<dbReference type="RefSeq" id="XP_049140870.1">
    <property type="nucleotide sequence ID" value="XM_049283727.1"/>
</dbReference>
<evidence type="ECO:0000313" key="2">
    <source>
        <dbReference type="Proteomes" id="UP000830671"/>
    </source>
</evidence>
<evidence type="ECO:0000313" key="1">
    <source>
        <dbReference type="EMBL" id="UQC79237.1"/>
    </source>
</evidence>
<protein>
    <submittedName>
        <fullName evidence="1">TLC domain-containing protein</fullName>
    </submittedName>
</protein>
<dbReference type="KEGG" id="clup:CLUP02_04716"/>
<dbReference type="EMBL" id="CP019474">
    <property type="protein sequence ID" value="UQC79237.1"/>
    <property type="molecule type" value="Genomic_DNA"/>
</dbReference>
<proteinExistence type="predicted"/>
<organism evidence="1 2">
    <name type="scientific">Colletotrichum lupini</name>
    <dbReference type="NCBI Taxonomy" id="145971"/>
    <lineage>
        <taxon>Eukaryota</taxon>
        <taxon>Fungi</taxon>
        <taxon>Dikarya</taxon>
        <taxon>Ascomycota</taxon>
        <taxon>Pezizomycotina</taxon>
        <taxon>Sordariomycetes</taxon>
        <taxon>Hypocreomycetidae</taxon>
        <taxon>Glomerellales</taxon>
        <taxon>Glomerellaceae</taxon>
        <taxon>Colletotrichum</taxon>
        <taxon>Colletotrichum acutatum species complex</taxon>
    </lineage>
</organism>
<dbReference type="Proteomes" id="UP000830671">
    <property type="component" value="Chromosome 2"/>
</dbReference>
<reference evidence="1" key="1">
    <citation type="journal article" date="2021" name="Mol. Plant Microbe Interact.">
        <title>Complete Genome Sequence of the Plant-Pathogenic Fungus Colletotrichum lupini.</title>
        <authorList>
            <person name="Baroncelli R."/>
            <person name="Pensec F."/>
            <person name="Da Lio D."/>
            <person name="Boufleur T."/>
            <person name="Vicente I."/>
            <person name="Sarrocco S."/>
            <person name="Picot A."/>
            <person name="Baraldi E."/>
            <person name="Sukno S."/>
            <person name="Thon M."/>
            <person name="Le Floch G."/>
        </authorList>
    </citation>
    <scope>NUCLEOTIDE SEQUENCE</scope>
    <source>
        <strain evidence="1">IMI 504893</strain>
    </source>
</reference>